<evidence type="ECO:0000313" key="9">
    <source>
        <dbReference type="EMBL" id="OGG52057.1"/>
    </source>
</evidence>
<reference evidence="9 10" key="1">
    <citation type="journal article" date="2016" name="Nat. Commun.">
        <title>Thousands of microbial genomes shed light on interconnected biogeochemical processes in an aquifer system.</title>
        <authorList>
            <person name="Anantharaman K."/>
            <person name="Brown C.T."/>
            <person name="Hug L.A."/>
            <person name="Sharon I."/>
            <person name="Castelle C.J."/>
            <person name="Probst A.J."/>
            <person name="Thomas B.C."/>
            <person name="Singh A."/>
            <person name="Wilkins M.J."/>
            <person name="Karaoz U."/>
            <person name="Brodie E.L."/>
            <person name="Williams K.H."/>
            <person name="Hubbard S.S."/>
            <person name="Banfield J.F."/>
        </authorList>
    </citation>
    <scope>NUCLEOTIDE SEQUENCE [LARGE SCALE GENOMIC DNA]</scope>
</reference>
<dbReference type="GO" id="GO:0046872">
    <property type="term" value="F:metal ion binding"/>
    <property type="evidence" value="ECO:0007669"/>
    <property type="project" value="UniProtKB-KW"/>
</dbReference>
<proteinExistence type="predicted"/>
<evidence type="ECO:0000256" key="6">
    <source>
        <dbReference type="ARBA" id="ARBA00023004"/>
    </source>
</evidence>
<keyword evidence="4" id="KW-0479">Metal-binding</keyword>
<evidence type="ECO:0000256" key="2">
    <source>
        <dbReference type="ARBA" id="ARBA00022485"/>
    </source>
</evidence>
<evidence type="ECO:0000259" key="8">
    <source>
        <dbReference type="Pfam" id="PF04055"/>
    </source>
</evidence>
<name>A0A1F6CSG5_9BACT</name>
<dbReference type="SUPFAM" id="SSF102114">
    <property type="entry name" value="Radical SAM enzymes"/>
    <property type="match status" value="1"/>
</dbReference>
<feature type="domain" description="Radical SAM core" evidence="8">
    <location>
        <begin position="111"/>
        <end position="260"/>
    </location>
</feature>
<dbReference type="InterPro" id="IPR003739">
    <property type="entry name" value="Lys_aminomutase/Glu_NH3_mut"/>
</dbReference>
<evidence type="ECO:0000256" key="1">
    <source>
        <dbReference type="ARBA" id="ARBA00001933"/>
    </source>
</evidence>
<dbReference type="GO" id="GO:0003824">
    <property type="term" value="F:catalytic activity"/>
    <property type="evidence" value="ECO:0007669"/>
    <property type="project" value="InterPro"/>
</dbReference>
<dbReference type="GO" id="GO:0051539">
    <property type="term" value="F:4 iron, 4 sulfur cluster binding"/>
    <property type="evidence" value="ECO:0007669"/>
    <property type="project" value="UniProtKB-KW"/>
</dbReference>
<dbReference type="SFLD" id="SFLDS00029">
    <property type="entry name" value="Radical_SAM"/>
    <property type="match status" value="1"/>
</dbReference>
<dbReference type="AlphaFoldDB" id="A0A1F6CSG5"/>
<keyword evidence="3" id="KW-0949">S-adenosyl-L-methionine</keyword>
<dbReference type="PANTHER" id="PTHR30538">
    <property type="entry name" value="LYSINE 2,3-AMINOMUTASE-RELATED"/>
    <property type="match status" value="1"/>
</dbReference>
<evidence type="ECO:0000313" key="10">
    <source>
        <dbReference type="Proteomes" id="UP000176445"/>
    </source>
</evidence>
<keyword evidence="5" id="KW-0663">Pyridoxal phosphate</keyword>
<dbReference type="Pfam" id="PF04055">
    <property type="entry name" value="Radical_SAM"/>
    <property type="match status" value="1"/>
</dbReference>
<gene>
    <name evidence="9" type="ORF">A2704_06200</name>
</gene>
<organism evidence="9 10">
    <name type="scientific">Candidatus Kaiserbacteria bacterium RIFCSPHIGHO2_01_FULL_54_36b</name>
    <dbReference type="NCBI Taxonomy" id="1798483"/>
    <lineage>
        <taxon>Bacteria</taxon>
        <taxon>Candidatus Kaiseribacteriota</taxon>
    </lineage>
</organism>
<keyword evidence="7" id="KW-0411">Iron-sulfur</keyword>
<protein>
    <recommendedName>
        <fullName evidence="8">Radical SAM core domain-containing protein</fullName>
    </recommendedName>
</protein>
<dbReference type="CDD" id="cd01335">
    <property type="entry name" value="Radical_SAM"/>
    <property type="match status" value="1"/>
</dbReference>
<dbReference type="EMBL" id="MFKW01000005">
    <property type="protein sequence ID" value="OGG52057.1"/>
    <property type="molecule type" value="Genomic_DNA"/>
</dbReference>
<evidence type="ECO:0000256" key="3">
    <source>
        <dbReference type="ARBA" id="ARBA00022691"/>
    </source>
</evidence>
<dbReference type="PANTHER" id="PTHR30538:SF0">
    <property type="entry name" value="L-LYSINE 2,3-AMINOMUTASE AQ_1632-RELATED"/>
    <property type="match status" value="1"/>
</dbReference>
<dbReference type="InterPro" id="IPR058240">
    <property type="entry name" value="rSAM_sf"/>
</dbReference>
<sequence length="412" mass="48068">MSQTLRTAADIARRFPHLPKTYIAAVAEYDRDKRFGVSEEMLDYMLKDGQGVPLFSDPVARQYWPFPELLQSKTERAYGESDNWEMPEDYPIPENNNWQWKYSDRIVWRENACKEICAYCFEANRVLLRSKPKPRKEDWPEGIAFIREHPEIREVIFSGGEPLIVPDFLLERRLAELRSIPHIKSIRIHTARGKHDTSRLSEDFVALCNRFAVTEIALHILHPRQVTERFRAAMERLAKGHGTMLRAAHIPILRGVNDETPVLMELCEKLVLCGVRPYYFLLEMPPTSGMHKERLSVHRMVKIVRPLVGRSFSHMMTAEPIIVARGGKKTIPMDRTHFMLSPLEVTDQMVWSIDNKKVPLKNFGTKTVYDRRFEVFGFFGTPDFIYSHYQGRPVVVFKNWKGEWEMYPDAAD</sequence>
<dbReference type="InterPro" id="IPR013785">
    <property type="entry name" value="Aldolase_TIM"/>
</dbReference>
<dbReference type="Proteomes" id="UP000176445">
    <property type="component" value="Unassembled WGS sequence"/>
</dbReference>
<comment type="cofactor">
    <cofactor evidence="1">
        <name>pyridoxal 5'-phosphate</name>
        <dbReference type="ChEBI" id="CHEBI:597326"/>
    </cofactor>
</comment>
<accession>A0A1F6CSG5</accession>
<dbReference type="InterPro" id="IPR007197">
    <property type="entry name" value="rSAM"/>
</dbReference>
<keyword evidence="2" id="KW-0004">4Fe-4S</keyword>
<evidence type="ECO:0000256" key="5">
    <source>
        <dbReference type="ARBA" id="ARBA00022898"/>
    </source>
</evidence>
<evidence type="ECO:0000256" key="7">
    <source>
        <dbReference type="ARBA" id="ARBA00023014"/>
    </source>
</evidence>
<evidence type="ECO:0000256" key="4">
    <source>
        <dbReference type="ARBA" id="ARBA00022723"/>
    </source>
</evidence>
<keyword evidence="6" id="KW-0408">Iron</keyword>
<comment type="caution">
    <text evidence="9">The sequence shown here is derived from an EMBL/GenBank/DDBJ whole genome shotgun (WGS) entry which is preliminary data.</text>
</comment>
<dbReference type="Gene3D" id="3.20.20.70">
    <property type="entry name" value="Aldolase class I"/>
    <property type="match status" value="1"/>
</dbReference>